<dbReference type="PANTHER" id="PTHR11749">
    <property type="entry name" value="RIBULOSE-5-PHOSPHATE-3-EPIMERASE"/>
    <property type="match status" value="1"/>
</dbReference>
<dbReference type="Gene3D" id="3.20.20.70">
    <property type="entry name" value="Aldolase class I"/>
    <property type="match status" value="1"/>
</dbReference>
<dbReference type="InterPro" id="IPR013785">
    <property type="entry name" value="Aldolase_TIM"/>
</dbReference>
<dbReference type="InterPro" id="IPR000056">
    <property type="entry name" value="Ribul_P_3_epim-like"/>
</dbReference>
<dbReference type="Pfam" id="PF00834">
    <property type="entry name" value="Ribul_P_3_epim"/>
    <property type="match status" value="1"/>
</dbReference>
<name>A0ABX4H6J0_9BACT</name>
<organism evidence="3 4">
    <name type="scientific">Mycoplasmopsis agassizii</name>
    <dbReference type="NCBI Taxonomy" id="33922"/>
    <lineage>
        <taxon>Bacteria</taxon>
        <taxon>Bacillati</taxon>
        <taxon>Mycoplasmatota</taxon>
        <taxon>Mycoplasmoidales</taxon>
        <taxon>Metamycoplasmataceae</taxon>
        <taxon>Mycoplasmopsis</taxon>
    </lineage>
</organism>
<evidence type="ECO:0000256" key="1">
    <source>
        <dbReference type="ARBA" id="ARBA00022723"/>
    </source>
</evidence>
<proteinExistence type="predicted"/>
<keyword evidence="2" id="KW-0413">Isomerase</keyword>
<evidence type="ECO:0000313" key="3">
    <source>
        <dbReference type="EMBL" id="PAF55486.1"/>
    </source>
</evidence>
<dbReference type="SUPFAM" id="SSF51366">
    <property type="entry name" value="Ribulose-phoshate binding barrel"/>
    <property type="match status" value="1"/>
</dbReference>
<comment type="caution">
    <text evidence="3">The sequence shown here is derived from an EMBL/GenBank/DDBJ whole genome shotgun (WGS) entry which is preliminary data.</text>
</comment>
<accession>A0ABX4H6J0</accession>
<dbReference type="RefSeq" id="WP_084232373.1">
    <property type="nucleotide sequence ID" value="NZ_FWXE01000006.1"/>
</dbReference>
<dbReference type="InterPro" id="IPR011060">
    <property type="entry name" value="RibuloseP-bd_barrel"/>
</dbReference>
<evidence type="ECO:0008006" key="5">
    <source>
        <dbReference type="Google" id="ProtNLM"/>
    </source>
</evidence>
<keyword evidence="1" id="KW-0479">Metal-binding</keyword>
<sequence length="216" mass="25300">MILIPSISAAKNKTNLGYPKQLIDRLILLSFNHFHLDLTDSTITSENDLSLINLDYEAKDITFDYHIMSSNPSVIIEQIKKRKNTYVHVHYKYLNDIQKYIDLLSYKDLYVGITFELDDDFSKIANHIDQIDLINFMSVSELGKTNLVFDERVFEKIKDFKKYYPTYSGKLMVDGSVRKIHLRKLNELIDFCVVGSIVLQNDDFKNNLENLRKEFN</sequence>
<dbReference type="EMBL" id="NQMN01000001">
    <property type="protein sequence ID" value="PAF55486.1"/>
    <property type="molecule type" value="Genomic_DNA"/>
</dbReference>
<evidence type="ECO:0000313" key="4">
    <source>
        <dbReference type="Proteomes" id="UP000217033"/>
    </source>
</evidence>
<keyword evidence="4" id="KW-1185">Reference proteome</keyword>
<reference evidence="3" key="1">
    <citation type="submission" date="2017-08" db="EMBL/GenBank/DDBJ databases">
        <authorList>
            <person name="Alvarez-Ponce D."/>
            <person name="Weitzman C.L."/>
            <person name="Tillett R.L."/>
            <person name="Sandmeier F.C."/>
            <person name="Tracy C.R."/>
        </authorList>
    </citation>
    <scope>NUCLEOTIDE SEQUENCE [LARGE SCALE GENOMIC DNA]</scope>
    <source>
        <strain evidence="3">PS6</strain>
    </source>
</reference>
<gene>
    <name evidence="3" type="ORF">CJF60_02280</name>
</gene>
<protein>
    <recommendedName>
        <fullName evidence="5">Ribulose-phosphate 3-epimerase</fullName>
    </recommendedName>
</protein>
<evidence type="ECO:0000256" key="2">
    <source>
        <dbReference type="ARBA" id="ARBA00023235"/>
    </source>
</evidence>
<dbReference type="Proteomes" id="UP000217033">
    <property type="component" value="Unassembled WGS sequence"/>
</dbReference>